<comment type="caution">
    <text evidence="2">The sequence shown here is derived from an EMBL/GenBank/DDBJ whole genome shotgun (WGS) entry which is preliminary data.</text>
</comment>
<dbReference type="InterPro" id="IPR011050">
    <property type="entry name" value="Pectin_lyase_fold/virulence"/>
</dbReference>
<feature type="region of interest" description="Disordered" evidence="1">
    <location>
        <begin position="519"/>
        <end position="560"/>
    </location>
</feature>
<sequence>MKRGFQETHLQERKVSQIDFDTQLTAKQISERLSFPQRLDTLPDYSYAGYRSGSVPLPHVDNIVKNIYPTNDQTDRTWEIQSAIDSMAGTPGVILFEEGEYWLSGNQGLRLGSSVVLRGESSMPSKTIFRVSGPPRNLFEFGEVNPSGILQPSLGISSIIQKYVGVGSTSVEVRDVSSFKIGQSISLNRVVSQSWLDAMNMSSLERHGKKETWIAVGTIVQQEREIKAIQDNHLVWEVPLTDSIDLALSENNATVVAYQPPTRIQQSAIENVFIIQLNSTSGLEVGTPAILPIRFGGSEDCWLKNVQASGFLEYAYLAPASRRITMADCVVIRDQPTSNGGKGALPLDITLAGSQALILRGKTLGKENTASYIVATARLAAGPNVISGYIATGSSRHMIEPHQRWSTGLLVEGSWTGQINMKNRGILGSGHGWCMGAGVVWGSFASKLTIQTPPLSQNFQVNSQEVNNWQDLNSTMGQFTIANSLYQTQLASRIGSEAASKILSIGGQGVLVAKIPSVKSESSIPGDNPSPLRAETPALETDNPLLEDPPSRDTDTPSISNVTSFRTKIALLGDDPAFLVVNAPLLGNTPSILDR</sequence>
<organism evidence="2 3">
    <name type="scientific">Austropuccinia psidii MF-1</name>
    <dbReference type="NCBI Taxonomy" id="1389203"/>
    <lineage>
        <taxon>Eukaryota</taxon>
        <taxon>Fungi</taxon>
        <taxon>Dikarya</taxon>
        <taxon>Basidiomycota</taxon>
        <taxon>Pucciniomycotina</taxon>
        <taxon>Pucciniomycetes</taxon>
        <taxon>Pucciniales</taxon>
        <taxon>Sphaerophragmiaceae</taxon>
        <taxon>Austropuccinia</taxon>
    </lineage>
</organism>
<evidence type="ECO:0000256" key="1">
    <source>
        <dbReference type="SAM" id="MobiDB-lite"/>
    </source>
</evidence>
<dbReference type="AlphaFoldDB" id="A0A9Q3CMM6"/>
<evidence type="ECO:0008006" key="4">
    <source>
        <dbReference type="Google" id="ProtNLM"/>
    </source>
</evidence>
<name>A0A9Q3CMM6_9BASI</name>
<reference evidence="2" key="1">
    <citation type="submission" date="2021-03" db="EMBL/GenBank/DDBJ databases">
        <title>Draft genome sequence of rust myrtle Austropuccinia psidii MF-1, a brazilian biotype.</title>
        <authorList>
            <person name="Quecine M.C."/>
            <person name="Pachon D.M.R."/>
            <person name="Bonatelli M.L."/>
            <person name="Correr F.H."/>
            <person name="Franceschini L.M."/>
            <person name="Leite T.F."/>
            <person name="Margarido G.R.A."/>
            <person name="Almeida C.A."/>
            <person name="Ferrarezi J.A."/>
            <person name="Labate C.A."/>
        </authorList>
    </citation>
    <scope>NUCLEOTIDE SEQUENCE</scope>
    <source>
        <strain evidence="2">MF-1</strain>
    </source>
</reference>
<dbReference type="SUPFAM" id="SSF51126">
    <property type="entry name" value="Pectin lyase-like"/>
    <property type="match status" value="1"/>
</dbReference>
<proteinExistence type="predicted"/>
<keyword evidence="3" id="KW-1185">Reference proteome</keyword>
<dbReference type="Gene3D" id="2.160.20.10">
    <property type="entry name" value="Single-stranded right-handed beta-helix, Pectin lyase-like"/>
    <property type="match status" value="1"/>
</dbReference>
<dbReference type="InterPro" id="IPR012334">
    <property type="entry name" value="Pectin_lyas_fold"/>
</dbReference>
<accession>A0A9Q3CMM6</accession>
<gene>
    <name evidence="2" type="ORF">O181_025525</name>
</gene>
<dbReference type="Proteomes" id="UP000765509">
    <property type="component" value="Unassembled WGS sequence"/>
</dbReference>
<dbReference type="OrthoDB" id="509690at2759"/>
<evidence type="ECO:0000313" key="3">
    <source>
        <dbReference type="Proteomes" id="UP000765509"/>
    </source>
</evidence>
<protein>
    <recommendedName>
        <fullName evidence="4">Pectate lyase superfamily protein domain-containing protein</fullName>
    </recommendedName>
</protein>
<evidence type="ECO:0000313" key="2">
    <source>
        <dbReference type="EMBL" id="MBW0485810.1"/>
    </source>
</evidence>
<dbReference type="EMBL" id="AVOT02008337">
    <property type="protein sequence ID" value="MBW0485810.1"/>
    <property type="molecule type" value="Genomic_DNA"/>
</dbReference>